<feature type="domain" description="AAA" evidence="3">
    <location>
        <begin position="148"/>
        <end position="306"/>
    </location>
</feature>
<dbReference type="PANTHER" id="PTHR43384">
    <property type="entry name" value="SEPTUM SITE-DETERMINING PROTEIN MIND HOMOLOG, CHLOROPLASTIC-RELATED"/>
    <property type="match status" value="1"/>
</dbReference>
<reference evidence="4 5" key="1">
    <citation type="submission" date="2020-08" db="EMBL/GenBank/DDBJ databases">
        <title>Genomic Encyclopedia of Type Strains, Phase IV (KMG-IV): sequencing the most valuable type-strain genomes for metagenomic binning, comparative biology and taxonomic classification.</title>
        <authorList>
            <person name="Goeker M."/>
        </authorList>
    </citation>
    <scope>NUCLEOTIDE SEQUENCE [LARGE SCALE GENOMIC DNA]</scope>
    <source>
        <strain evidence="4 5">DSM 101730</strain>
    </source>
</reference>
<accession>A0A840SR18</accession>
<evidence type="ECO:0000313" key="5">
    <source>
        <dbReference type="Proteomes" id="UP000549457"/>
    </source>
</evidence>
<dbReference type="InterPro" id="IPR050625">
    <property type="entry name" value="ParA/MinD_ATPase"/>
</dbReference>
<dbReference type="RefSeq" id="WP_184152488.1">
    <property type="nucleotide sequence ID" value="NZ_JACHFM010000003.1"/>
</dbReference>
<protein>
    <submittedName>
        <fullName evidence="4">Pilus assembly protein CpaE</fullName>
    </submittedName>
</protein>
<proteinExistence type="predicted"/>
<dbReference type="Proteomes" id="UP000549457">
    <property type="component" value="Unassembled WGS sequence"/>
</dbReference>
<organism evidence="4 5">
    <name type="scientific">Amaricoccus macauensis</name>
    <dbReference type="NCBI Taxonomy" id="57001"/>
    <lineage>
        <taxon>Bacteria</taxon>
        <taxon>Pseudomonadati</taxon>
        <taxon>Pseudomonadota</taxon>
        <taxon>Alphaproteobacteria</taxon>
        <taxon>Rhodobacterales</taxon>
        <taxon>Paracoccaceae</taxon>
        <taxon>Amaricoccus</taxon>
    </lineage>
</organism>
<dbReference type="InterPro" id="IPR025669">
    <property type="entry name" value="AAA_dom"/>
</dbReference>
<comment type="caution">
    <text evidence="4">The sequence shown here is derived from an EMBL/GenBank/DDBJ whole genome shotgun (WGS) entry which is preliminary data.</text>
</comment>
<dbReference type="GO" id="GO:0051782">
    <property type="term" value="P:negative regulation of cell division"/>
    <property type="evidence" value="ECO:0007669"/>
    <property type="project" value="TreeGrafter"/>
</dbReference>
<dbReference type="EMBL" id="JACHFM010000003">
    <property type="protein sequence ID" value="MBB5223544.1"/>
    <property type="molecule type" value="Genomic_DNA"/>
</dbReference>
<evidence type="ECO:0000313" key="4">
    <source>
        <dbReference type="EMBL" id="MBB5223544.1"/>
    </source>
</evidence>
<dbReference type="InterPro" id="IPR011006">
    <property type="entry name" value="CheY-like_superfamily"/>
</dbReference>
<name>A0A840SR18_9RHOB</name>
<dbReference type="SUPFAM" id="SSF52172">
    <property type="entry name" value="CheY-like"/>
    <property type="match status" value="1"/>
</dbReference>
<dbReference type="SUPFAM" id="SSF52540">
    <property type="entry name" value="P-loop containing nucleoside triphosphate hydrolases"/>
    <property type="match status" value="1"/>
</dbReference>
<dbReference type="Gene3D" id="3.40.50.2300">
    <property type="match status" value="1"/>
</dbReference>
<keyword evidence="5" id="KW-1185">Reference proteome</keyword>
<keyword evidence="1" id="KW-0547">Nucleotide-binding</keyword>
<evidence type="ECO:0000259" key="3">
    <source>
        <dbReference type="Pfam" id="PF13614"/>
    </source>
</evidence>
<dbReference type="InterPro" id="IPR027417">
    <property type="entry name" value="P-loop_NTPase"/>
</dbReference>
<keyword evidence="2" id="KW-0067">ATP-binding</keyword>
<dbReference type="Gene3D" id="3.40.50.300">
    <property type="entry name" value="P-loop containing nucleotide triphosphate hydrolases"/>
    <property type="match status" value="1"/>
</dbReference>
<evidence type="ECO:0000256" key="2">
    <source>
        <dbReference type="ARBA" id="ARBA00022840"/>
    </source>
</evidence>
<dbReference type="GO" id="GO:0005524">
    <property type="term" value="F:ATP binding"/>
    <property type="evidence" value="ECO:0007669"/>
    <property type="project" value="UniProtKB-KW"/>
</dbReference>
<dbReference type="AlphaFoldDB" id="A0A840SR18"/>
<sequence>MAQAAALSGMIFDAADDEREPFAAYLGDDTSHAAAQAVATPRGWSATSVRKGGLPAALRLLGVAPPARFMVVDVEGLPVEEAESGLTELARLGASVIALGSVNDVNHFRRIMRTGARDYLLKPVDADALAEALVRLEQPGDGLSPQGRVVGMIGARGGVGVTTIAINAAFIMAEKLSRRTALVDMDIYAGNIALALDLDPTRGLREAFDDPERVDQVFLQNAMAKFGKSLHVLATEEAFDDTVRMTDDKVLILADTIRANFDMAVLDVPRHFVMREPALFTRFDDIVIVAELTLQSLRDTNRLAKLMAVRTRQAKIHVIANQVPARPDVTVKEFEAGMEGKLRCVFSDDARAMAKSALQGKALALADPRHRMITDLHRLCIELAGVPEETRVKSAGLFRRKARK</sequence>
<dbReference type="GO" id="GO:0016887">
    <property type="term" value="F:ATP hydrolysis activity"/>
    <property type="evidence" value="ECO:0007669"/>
    <property type="project" value="TreeGrafter"/>
</dbReference>
<dbReference type="PANTHER" id="PTHR43384:SF6">
    <property type="entry name" value="SEPTUM SITE-DETERMINING PROTEIN MIND HOMOLOG, CHLOROPLASTIC"/>
    <property type="match status" value="1"/>
</dbReference>
<dbReference type="Pfam" id="PF13614">
    <property type="entry name" value="AAA_31"/>
    <property type="match status" value="1"/>
</dbReference>
<evidence type="ECO:0000256" key="1">
    <source>
        <dbReference type="ARBA" id="ARBA00022741"/>
    </source>
</evidence>
<gene>
    <name evidence="4" type="ORF">HNP73_003491</name>
</gene>
<dbReference type="GO" id="GO:0005829">
    <property type="term" value="C:cytosol"/>
    <property type="evidence" value="ECO:0007669"/>
    <property type="project" value="TreeGrafter"/>
</dbReference>
<dbReference type="GO" id="GO:0009898">
    <property type="term" value="C:cytoplasmic side of plasma membrane"/>
    <property type="evidence" value="ECO:0007669"/>
    <property type="project" value="TreeGrafter"/>
</dbReference>